<dbReference type="PATRIC" id="fig|585057.6.peg.3470"/>
<feature type="transmembrane region" description="Helical" evidence="1">
    <location>
        <begin position="184"/>
        <end position="207"/>
    </location>
</feature>
<dbReference type="Pfam" id="PF12822">
    <property type="entry name" value="ECF_trnsprt"/>
    <property type="match status" value="1"/>
</dbReference>
<proteinExistence type="predicted"/>
<evidence type="ECO:0000313" key="3">
    <source>
        <dbReference type="Proteomes" id="UP000000749"/>
    </source>
</evidence>
<dbReference type="InterPro" id="IPR024529">
    <property type="entry name" value="ECF_trnsprt_substrate-spec"/>
</dbReference>
<sequence length="225" mass="24113">MRNWRLAASLARFLVTTSCIFPPLTNYFQRGFLMARRHFSSQALVLIVISIAINMIGGQLASMVKLPIFLDSVGTLISAVLLGPVIGMLTGLLTNLLWGLLTDPIAAAFAPVAMVIGLVTGWLARAGWFRTLPKVVVSGVIITLAVTVVAVPLRTALFGGVTGSGADLFVAWMHSMGQNLVESVAITVIGANLVDKILTAVIVWLLLRQLPIRTTRHFPAMAAVR</sequence>
<protein>
    <submittedName>
        <fullName evidence="2">Putative ABC-type transport system</fullName>
    </submittedName>
</protein>
<feature type="transmembrane region" description="Helical" evidence="1">
    <location>
        <begin position="76"/>
        <end position="98"/>
    </location>
</feature>
<feature type="transmembrane region" description="Helical" evidence="1">
    <location>
        <begin position="135"/>
        <end position="153"/>
    </location>
</feature>
<organism evidence="2 3">
    <name type="scientific">Escherichia coli O7:K1 (strain IAI39 / ExPEC)</name>
    <dbReference type="NCBI Taxonomy" id="585057"/>
    <lineage>
        <taxon>Bacteria</taxon>
        <taxon>Pseudomonadati</taxon>
        <taxon>Pseudomonadota</taxon>
        <taxon>Gammaproteobacteria</taxon>
        <taxon>Enterobacterales</taxon>
        <taxon>Enterobacteriaceae</taxon>
        <taxon>Escherichia</taxon>
    </lineage>
</organism>
<dbReference type="KEGG" id="ect:ECIAI39_3343"/>
<accession>A0A0H3MKI9</accession>
<dbReference type="EMBL" id="CU928164">
    <property type="protein sequence ID" value="CAR19460.1"/>
    <property type="molecule type" value="Genomic_DNA"/>
</dbReference>
<feature type="transmembrane region" description="Helical" evidence="1">
    <location>
        <begin position="43"/>
        <end position="64"/>
    </location>
</feature>
<keyword evidence="1" id="KW-0472">Membrane</keyword>
<evidence type="ECO:0000313" key="2">
    <source>
        <dbReference type="EMBL" id="CAR19460.1"/>
    </source>
</evidence>
<dbReference type="STRING" id="585057.ECIAI39_3343"/>
<keyword evidence="1" id="KW-1133">Transmembrane helix</keyword>
<reference evidence="3" key="1">
    <citation type="journal article" date="2009" name="PLoS Genet.">
        <title>Organised genome dynamics in the Escherichia coli species results in highly diverse adaptive paths.</title>
        <authorList>
            <person name="Touchon M."/>
            <person name="Hoede C."/>
            <person name="Tenaillon O."/>
            <person name="Barbe V."/>
            <person name="Baeriswyl S."/>
            <person name="Bidet P."/>
            <person name="Bingen E."/>
            <person name="Bonacorsi S."/>
            <person name="Bouchier C."/>
            <person name="Bouvet O."/>
            <person name="Calteau A."/>
            <person name="Chiapello H."/>
            <person name="Clermont O."/>
            <person name="Cruveiller S."/>
            <person name="Danchin A."/>
            <person name="Diard M."/>
            <person name="Dossat C."/>
            <person name="Karoui M.E."/>
            <person name="Frapy E."/>
            <person name="Garry L."/>
            <person name="Ghigo J.M."/>
            <person name="Gilles A.M."/>
            <person name="Johnson J."/>
            <person name="Le Bouguenec C."/>
            <person name="Lescat M."/>
            <person name="Mangenot S."/>
            <person name="Martinez-Jehanne V."/>
            <person name="Matic I."/>
            <person name="Nassif X."/>
            <person name="Oztas S."/>
            <person name="Petit M.A."/>
            <person name="Pichon C."/>
            <person name="Rouy Z."/>
            <person name="Ruf C.S."/>
            <person name="Schneider D."/>
            <person name="Tourret J."/>
            <person name="Vacherie B."/>
            <person name="Vallenet D."/>
            <person name="Medigue C."/>
            <person name="Rocha E.P.C."/>
            <person name="Denamur E."/>
        </authorList>
    </citation>
    <scope>NUCLEOTIDE SEQUENCE [LARGE SCALE GENOMIC DNA]</scope>
    <source>
        <strain evidence="3">IAI39 / ExPEC</strain>
    </source>
</reference>
<dbReference type="Proteomes" id="UP000000749">
    <property type="component" value="Chromosome"/>
</dbReference>
<dbReference type="HOGENOM" id="CLU_091606_0_0_6"/>
<name>A0A0H3MKI9_ECO7I</name>
<dbReference type="Gene3D" id="1.10.1760.20">
    <property type="match status" value="1"/>
</dbReference>
<keyword evidence="1" id="KW-0812">Transmembrane</keyword>
<dbReference type="AlphaFoldDB" id="A0A0H3MKI9"/>
<dbReference type="GO" id="GO:0022857">
    <property type="term" value="F:transmembrane transporter activity"/>
    <property type="evidence" value="ECO:0007669"/>
    <property type="project" value="InterPro"/>
</dbReference>
<evidence type="ECO:0000256" key="1">
    <source>
        <dbReference type="SAM" id="Phobius"/>
    </source>
</evidence>
<feature type="transmembrane region" description="Helical" evidence="1">
    <location>
        <begin position="104"/>
        <end position="123"/>
    </location>
</feature>
<gene>
    <name evidence="2" type="ordered locus">ECIAI39_3343</name>
</gene>